<organism evidence="3">
    <name type="scientific">Burkholderia sp. (strain CCGE1003)</name>
    <dbReference type="NCBI Taxonomy" id="640512"/>
    <lineage>
        <taxon>Bacteria</taxon>
        <taxon>Pseudomonadati</taxon>
        <taxon>Pseudomonadota</taxon>
        <taxon>Betaproteobacteria</taxon>
        <taxon>Burkholderiales</taxon>
        <taxon>Burkholderiaceae</taxon>
        <taxon>Burkholderia</taxon>
    </lineage>
</organism>
<dbReference type="PANTHER" id="PTHR13847">
    <property type="entry name" value="SARCOSINE DEHYDROGENASE-RELATED"/>
    <property type="match status" value="1"/>
</dbReference>
<evidence type="ECO:0000259" key="2">
    <source>
        <dbReference type="Pfam" id="PF01266"/>
    </source>
</evidence>
<name>E1THI2_BURSG</name>
<feature type="domain" description="FAD dependent oxidoreductase" evidence="2">
    <location>
        <begin position="36"/>
        <end position="386"/>
    </location>
</feature>
<dbReference type="AlphaFoldDB" id="E1THI2"/>
<gene>
    <name evidence="3" type="ordered locus">BC1003_3544</name>
</gene>
<dbReference type="Gene3D" id="3.50.50.60">
    <property type="entry name" value="FAD/NAD(P)-binding domain"/>
    <property type="match status" value="1"/>
</dbReference>
<dbReference type="GO" id="GO:0005737">
    <property type="term" value="C:cytoplasm"/>
    <property type="evidence" value="ECO:0007669"/>
    <property type="project" value="TreeGrafter"/>
</dbReference>
<evidence type="ECO:0000256" key="1">
    <source>
        <dbReference type="ARBA" id="ARBA00023002"/>
    </source>
</evidence>
<dbReference type="Gene3D" id="3.30.9.10">
    <property type="entry name" value="D-Amino Acid Oxidase, subunit A, domain 2"/>
    <property type="match status" value="1"/>
</dbReference>
<dbReference type="EMBL" id="CP002218">
    <property type="protein sequence ID" value="ADN59486.1"/>
    <property type="molecule type" value="Genomic_DNA"/>
</dbReference>
<dbReference type="STRING" id="640512.BC1003_3544"/>
<proteinExistence type="predicted"/>
<dbReference type="SUPFAM" id="SSF51905">
    <property type="entry name" value="FAD/NAD(P)-binding domain"/>
    <property type="match status" value="1"/>
</dbReference>
<dbReference type="InterPro" id="IPR006076">
    <property type="entry name" value="FAD-dep_OxRdtase"/>
</dbReference>
<dbReference type="OrthoDB" id="9342835at2"/>
<dbReference type="PANTHER" id="PTHR13847:SF281">
    <property type="entry name" value="FAD DEPENDENT OXIDOREDUCTASE DOMAIN-CONTAINING PROTEIN"/>
    <property type="match status" value="1"/>
</dbReference>
<accession>E1THI2</accession>
<dbReference type="Pfam" id="PF01266">
    <property type="entry name" value="DAO"/>
    <property type="match status" value="1"/>
</dbReference>
<dbReference type="InterPro" id="IPR036188">
    <property type="entry name" value="FAD/NAD-bd_sf"/>
</dbReference>
<dbReference type="GO" id="GO:0016491">
    <property type="term" value="F:oxidoreductase activity"/>
    <property type="evidence" value="ECO:0007669"/>
    <property type="project" value="UniProtKB-KW"/>
</dbReference>
<reference evidence="3" key="1">
    <citation type="submission" date="2010-09" db="EMBL/GenBank/DDBJ databases">
        <title>Complete sequence of chromosome2 of Burkholderia sp. CCGE1003.</title>
        <authorList>
            <consortium name="US DOE Joint Genome Institute"/>
            <person name="Lucas S."/>
            <person name="Copeland A."/>
            <person name="Lapidus A."/>
            <person name="Cheng J.-F."/>
            <person name="Bruce D."/>
            <person name="Goodwin L."/>
            <person name="Pitluck S."/>
            <person name="Daligault H."/>
            <person name="Davenport K."/>
            <person name="Detter J.C."/>
            <person name="Han C."/>
            <person name="Tapia R."/>
            <person name="Land M."/>
            <person name="Hauser L."/>
            <person name="Jeffries C."/>
            <person name="Kyrpides N."/>
            <person name="Ivanova N."/>
            <person name="Ovchinnikova G."/>
            <person name="Martinez-Romero E."/>
            <person name="Rogel M.A."/>
            <person name="Auchtung J."/>
            <person name="Tiedje J.M."/>
            <person name="Woyke T."/>
        </authorList>
    </citation>
    <scope>NUCLEOTIDE SEQUENCE</scope>
    <source>
        <strain evidence="3">CCGE1003</strain>
    </source>
</reference>
<dbReference type="HOGENOM" id="CLU_007884_3_3_4"/>
<evidence type="ECO:0000313" key="3">
    <source>
        <dbReference type="EMBL" id="ADN59486.1"/>
    </source>
</evidence>
<sequence length="441" mass="47961">MRPDALLFHETFRCTPYWWDAAPPEVAPEPVPAKVDLAIVGSGYCGLSAGAEAAKRGARVAILDAAEIGAGASTRSGGMVSSGQKLALTDAIRGVSAERLTRLMQESMASFDYMKQIVADESLDADLRITGRFFGAYTPAHFNVLRRQGQLLREKTGVTVHLIDRDAQRGIIGSDYYYGGILIDEYGGLHTAKYHRALRHLARRRGATLHSHAAVKRIEPTGNTGFRVHTARGVLDAERVLVATNGYTGALLPFFSRRVLPVASYQIATEPLPEGLMHVLNPGHRMVSDSKRNLFYARPSPDGTRMIFGSRPAIREIDEREAARRLYAQLVQLWPALRDVRVTHAWKGFVAMTGDRLAHIGQHDGVHYALGCNGNGVALMSYLGHRIGKHMVGVDQDVGAFGEGAFPLSGAGMASMLAVPVGSALYRIGDMWHGRVRAALS</sequence>
<keyword evidence="1" id="KW-0560">Oxidoreductase</keyword>
<dbReference type="eggNOG" id="COG0665">
    <property type="taxonomic scope" value="Bacteria"/>
</dbReference>
<dbReference type="KEGG" id="bgf:BC1003_3544"/>
<protein>
    <submittedName>
        <fullName evidence="3">FAD dependent oxidoreductase</fullName>
    </submittedName>
</protein>